<comment type="catalytic activity">
    <reaction evidence="7">
        <text>oxaloacetate + acetyl-CoA + H2O = citrate + CoA + H(+)</text>
        <dbReference type="Rhea" id="RHEA:16845"/>
        <dbReference type="ChEBI" id="CHEBI:15377"/>
        <dbReference type="ChEBI" id="CHEBI:15378"/>
        <dbReference type="ChEBI" id="CHEBI:16452"/>
        <dbReference type="ChEBI" id="CHEBI:16947"/>
        <dbReference type="ChEBI" id="CHEBI:57287"/>
        <dbReference type="ChEBI" id="CHEBI:57288"/>
        <dbReference type="EC" id="2.3.3.16"/>
    </reaction>
</comment>
<evidence type="ECO:0000256" key="5">
    <source>
        <dbReference type="ARBA" id="ARBA00022679"/>
    </source>
</evidence>
<dbReference type="Pfam" id="PF00285">
    <property type="entry name" value="Citrate_synt"/>
    <property type="match status" value="1"/>
</dbReference>
<dbReference type="EMBL" id="JAOCDG010000008">
    <property type="protein sequence ID" value="MDH0687748.1"/>
    <property type="molecule type" value="Genomic_DNA"/>
</dbReference>
<dbReference type="NCBIfam" id="NF009006">
    <property type="entry name" value="PRK12351.1"/>
    <property type="match status" value="1"/>
</dbReference>
<dbReference type="PANTHER" id="PTHR11739:SF25">
    <property type="entry name" value="CITRATE SYNTHASE-RELATED PROTEIN DDB_G0287281"/>
    <property type="match status" value="1"/>
</dbReference>
<dbReference type="NCBIfam" id="TIGR01800">
    <property type="entry name" value="cit_synth_II"/>
    <property type="match status" value="1"/>
</dbReference>
<comment type="catalytic activity">
    <reaction evidence="6">
        <text>propanoyl-CoA + oxaloacetate + H2O = (2S,3S)-2-methylcitrate + CoA + H(+)</text>
        <dbReference type="Rhea" id="RHEA:23780"/>
        <dbReference type="ChEBI" id="CHEBI:15377"/>
        <dbReference type="ChEBI" id="CHEBI:15378"/>
        <dbReference type="ChEBI" id="CHEBI:16452"/>
        <dbReference type="ChEBI" id="CHEBI:57287"/>
        <dbReference type="ChEBI" id="CHEBI:57392"/>
        <dbReference type="ChEBI" id="CHEBI:58853"/>
        <dbReference type="EC" id="2.3.3.5"/>
    </reaction>
</comment>
<evidence type="ECO:0000313" key="10">
    <source>
        <dbReference type="EMBL" id="MDH0687748.1"/>
    </source>
</evidence>
<comment type="caution">
    <text evidence="10">The sequence shown here is derived from an EMBL/GenBank/DDBJ whole genome shotgun (WGS) entry which is preliminary data.</text>
</comment>
<dbReference type="GO" id="GO:0036440">
    <property type="term" value="F:citrate synthase activity"/>
    <property type="evidence" value="ECO:0007669"/>
    <property type="project" value="UniProtKB-EC"/>
</dbReference>
<feature type="active site" evidence="9">
    <location>
        <position position="312"/>
    </location>
</feature>
<dbReference type="InterPro" id="IPR002020">
    <property type="entry name" value="Citrate_synthase"/>
</dbReference>
<evidence type="ECO:0000256" key="2">
    <source>
        <dbReference type="ARBA" id="ARBA00005026"/>
    </source>
</evidence>
<dbReference type="InterPro" id="IPR016142">
    <property type="entry name" value="Citrate_synth-like_lrg_a-sub"/>
</dbReference>
<dbReference type="InterPro" id="IPR011278">
    <property type="entry name" value="2-MeCitrate/Citrate_synth_II"/>
</dbReference>
<dbReference type="GO" id="GO:0050440">
    <property type="term" value="F:2-methylcitrate synthase activity"/>
    <property type="evidence" value="ECO:0007669"/>
    <property type="project" value="UniProtKB-EC"/>
</dbReference>
<evidence type="ECO:0000256" key="1">
    <source>
        <dbReference type="ARBA" id="ARBA00004751"/>
    </source>
</evidence>
<dbReference type="SUPFAM" id="SSF48256">
    <property type="entry name" value="Citrate synthase"/>
    <property type="match status" value="1"/>
</dbReference>
<comment type="pathway">
    <text evidence="1">Carbohydrate metabolism; tricarboxylic acid cycle; isocitrate from oxaloacetate: step 1/2.</text>
</comment>
<protein>
    <recommendedName>
        <fullName evidence="8">Citrate synthase</fullName>
    </recommendedName>
</protein>
<evidence type="ECO:0000256" key="7">
    <source>
        <dbReference type="ARBA" id="ARBA00049288"/>
    </source>
</evidence>
<dbReference type="Proteomes" id="UP001161139">
    <property type="component" value="Unassembled WGS sequence"/>
</dbReference>
<feature type="active site" evidence="9">
    <location>
        <position position="261"/>
    </location>
</feature>
<accession>A0ABD4XYJ6</accession>
<gene>
    <name evidence="10" type="primary">prpC</name>
    <name evidence="10" type="ORF">N5D09_06580</name>
</gene>
<dbReference type="PANTHER" id="PTHR11739">
    <property type="entry name" value="CITRATE SYNTHASE"/>
    <property type="match status" value="1"/>
</dbReference>
<organism evidence="10 11">
    <name type="scientific">Stutzerimonas stutzeri</name>
    <name type="common">Pseudomonas stutzeri</name>
    <dbReference type="NCBI Taxonomy" id="316"/>
    <lineage>
        <taxon>Bacteria</taxon>
        <taxon>Pseudomonadati</taxon>
        <taxon>Pseudomonadota</taxon>
        <taxon>Gammaproteobacteria</taxon>
        <taxon>Pseudomonadales</taxon>
        <taxon>Pseudomonadaceae</taxon>
        <taxon>Stutzerimonas</taxon>
    </lineage>
</organism>
<evidence type="ECO:0000256" key="4">
    <source>
        <dbReference type="ARBA" id="ARBA00022532"/>
    </source>
</evidence>
<keyword evidence="5 8" id="KW-0808">Transferase</keyword>
<name>A0ABD4XYJ6_STUST</name>
<dbReference type="InterPro" id="IPR036969">
    <property type="entry name" value="Citrate_synthase_sf"/>
</dbReference>
<keyword evidence="10" id="KW-0012">Acyltransferase</keyword>
<dbReference type="PIRSF" id="PIRSF001369">
    <property type="entry name" value="Citrate_synth"/>
    <property type="match status" value="1"/>
</dbReference>
<keyword evidence="4" id="KW-0816">Tricarboxylic acid cycle</keyword>
<dbReference type="Gene3D" id="1.10.580.10">
    <property type="entry name" value="Citrate Synthase, domain 1"/>
    <property type="match status" value="1"/>
</dbReference>
<dbReference type="CDD" id="cd06108">
    <property type="entry name" value="Ec2MCS_like"/>
    <property type="match status" value="1"/>
</dbReference>
<evidence type="ECO:0000313" key="11">
    <source>
        <dbReference type="Proteomes" id="UP001161139"/>
    </source>
</evidence>
<dbReference type="InterPro" id="IPR024176">
    <property type="entry name" value="Citrate_synthase_bac-typ"/>
</dbReference>
<comment type="pathway">
    <text evidence="2">Organic acid metabolism; propanoate degradation.</text>
</comment>
<evidence type="ECO:0000256" key="9">
    <source>
        <dbReference type="PIRSR" id="PIRSR001369-1"/>
    </source>
</evidence>
<dbReference type="AlphaFoldDB" id="A0ABD4XYJ6"/>
<sequence length="375" mass="41735">MAEAKVLSGAGLRGQIAGQTALCTVGKTGAGLTYRGYDVRDLAAECDFEEVAYLLFYGELPTAAQLADYKKRLKTMRDLPQPLKEVLERIPASAHPMDVMRTGSSVLGTLEPELSFDQQRDVAERLMAAFPAIMCYWYRFTHDGVRIDCTSDEDTLGGHFLALLHDKKPSDLHVKVMNVSLILYAEHEFNASTFTARVCASTLSDLYSCVTGAIGSLRGPLHGGANEAAMDMIEQWKSPEEAREAILGMLERKDKIMGFGHAIYSVSDPRNEVIKVWAKKLADEVGDTVLYPVSVAVDETMWEQKKLFPNADFYHASAYHFMGIPTKLFTPIFVCSRVTGWASHVFEQRSNNRIIRPSAEYIGPEQRKVVPIAQR</sequence>
<dbReference type="GO" id="GO:0006099">
    <property type="term" value="P:tricarboxylic acid cycle"/>
    <property type="evidence" value="ECO:0007669"/>
    <property type="project" value="UniProtKB-KW"/>
</dbReference>
<dbReference type="RefSeq" id="WP_279649174.1">
    <property type="nucleotide sequence ID" value="NZ_JAOCDG010000008.1"/>
</dbReference>
<dbReference type="Gene3D" id="1.10.230.10">
    <property type="entry name" value="Cytochrome P450-Terp, domain 2"/>
    <property type="match status" value="1"/>
</dbReference>
<evidence type="ECO:0000256" key="8">
    <source>
        <dbReference type="PIRNR" id="PIRNR001369"/>
    </source>
</evidence>
<comment type="similarity">
    <text evidence="3 8">Belongs to the citrate synthase family.</text>
</comment>
<proteinExistence type="inferred from homology"/>
<evidence type="ECO:0000256" key="6">
    <source>
        <dbReference type="ARBA" id="ARBA00049052"/>
    </source>
</evidence>
<reference evidence="10" key="1">
    <citation type="submission" date="2022-09" db="EMBL/GenBank/DDBJ databases">
        <title>Intensive care unit water sources are persistently colonized with multi-drug resistant bacteria and are the site of extensive horizontal gene transfer of antibiotic resistance genes.</title>
        <authorList>
            <person name="Diorio-Toth L."/>
        </authorList>
    </citation>
    <scope>NUCLEOTIDE SEQUENCE</scope>
    <source>
        <strain evidence="10">GD03864</strain>
    </source>
</reference>
<evidence type="ECO:0000256" key="3">
    <source>
        <dbReference type="ARBA" id="ARBA00010566"/>
    </source>
</evidence>
<dbReference type="PRINTS" id="PR00143">
    <property type="entry name" value="CITRTSNTHASE"/>
</dbReference>
<dbReference type="InterPro" id="IPR016143">
    <property type="entry name" value="Citrate_synth-like_sm_a-sub"/>
</dbReference>
<dbReference type="FunFam" id="1.10.230.10:FF:000003">
    <property type="entry name" value="Citrate synthase"/>
    <property type="match status" value="1"/>
</dbReference>